<dbReference type="SUPFAM" id="SSF51215">
    <property type="entry name" value="Regulatory protein AraC"/>
    <property type="match status" value="1"/>
</dbReference>
<dbReference type="STRING" id="531814.SAMN04487944_112104"/>
<gene>
    <name evidence="5" type="ORF">SAMN04487944_112104</name>
</gene>
<dbReference type="SMART" id="SM00342">
    <property type="entry name" value="HTH_ARAC"/>
    <property type="match status" value="1"/>
</dbReference>
<sequence length="296" mass="34991">MEYLKLNIEKPVQYISGGQFITNKEWKHEKRVIDSYEMIIGVNDTLYIEQDGIKYEVKPGEVLFILPHTIHKGYKICNKFISFYWFHFISDTIYRGKEINDTTVLKIRTTPEISHLIKDIYLPRYGSPIAVQRLNILANQLLDVDNSNYYTRMSLNYLMTSLLIELSEQTFLHSINRQDSLSETDINIHFILEWTRINAFDGITVSDIAEQFSYNKDYLSRHFKQRTGKTLQSYLHSLRISKAKDLLTGSRQNIKVIANRVGIDDEKYFMRLFKKYEKITPTEYRKAFSKTHLNNK</sequence>
<keyword evidence="1" id="KW-0805">Transcription regulation</keyword>
<dbReference type="PANTHER" id="PTHR43280:SF28">
    <property type="entry name" value="HTH-TYPE TRANSCRIPTIONAL ACTIVATOR RHAS"/>
    <property type="match status" value="1"/>
</dbReference>
<dbReference type="RefSeq" id="WP_089741605.1">
    <property type="nucleotide sequence ID" value="NZ_FOGL01000012.1"/>
</dbReference>
<dbReference type="GO" id="GO:0043565">
    <property type="term" value="F:sequence-specific DNA binding"/>
    <property type="evidence" value="ECO:0007669"/>
    <property type="project" value="InterPro"/>
</dbReference>
<dbReference type="PROSITE" id="PS00041">
    <property type="entry name" value="HTH_ARAC_FAMILY_1"/>
    <property type="match status" value="1"/>
</dbReference>
<name>A0A1H9T127_9BACI</name>
<keyword evidence="2 5" id="KW-0238">DNA-binding</keyword>
<dbReference type="OrthoDB" id="192171at2"/>
<dbReference type="PANTHER" id="PTHR43280">
    <property type="entry name" value="ARAC-FAMILY TRANSCRIPTIONAL REGULATOR"/>
    <property type="match status" value="1"/>
</dbReference>
<evidence type="ECO:0000313" key="6">
    <source>
        <dbReference type="Proteomes" id="UP000199687"/>
    </source>
</evidence>
<evidence type="ECO:0000259" key="4">
    <source>
        <dbReference type="PROSITE" id="PS01124"/>
    </source>
</evidence>
<accession>A0A1H9T127</accession>
<dbReference type="Proteomes" id="UP000199687">
    <property type="component" value="Unassembled WGS sequence"/>
</dbReference>
<reference evidence="5 6" key="1">
    <citation type="submission" date="2016-10" db="EMBL/GenBank/DDBJ databases">
        <authorList>
            <person name="de Groot N.N."/>
        </authorList>
    </citation>
    <scope>NUCLEOTIDE SEQUENCE [LARGE SCALE GENOMIC DNA]</scope>
    <source>
        <strain evidence="5 6">CGMCC 1.7727</strain>
    </source>
</reference>
<dbReference type="GO" id="GO:0003700">
    <property type="term" value="F:DNA-binding transcription factor activity"/>
    <property type="evidence" value="ECO:0007669"/>
    <property type="project" value="InterPro"/>
</dbReference>
<dbReference type="InterPro" id="IPR037923">
    <property type="entry name" value="HTH-like"/>
</dbReference>
<proteinExistence type="predicted"/>
<dbReference type="AlphaFoldDB" id="A0A1H9T127"/>
<feature type="domain" description="HTH araC/xylS-type" evidence="4">
    <location>
        <begin position="189"/>
        <end position="287"/>
    </location>
</feature>
<dbReference type="PROSITE" id="PS01124">
    <property type="entry name" value="HTH_ARAC_FAMILY_2"/>
    <property type="match status" value="1"/>
</dbReference>
<dbReference type="InterPro" id="IPR018062">
    <property type="entry name" value="HTH_AraC-typ_CS"/>
</dbReference>
<dbReference type="SUPFAM" id="SSF46689">
    <property type="entry name" value="Homeodomain-like"/>
    <property type="match status" value="2"/>
</dbReference>
<dbReference type="Gene3D" id="1.10.10.60">
    <property type="entry name" value="Homeodomain-like"/>
    <property type="match status" value="2"/>
</dbReference>
<evidence type="ECO:0000256" key="3">
    <source>
        <dbReference type="ARBA" id="ARBA00023163"/>
    </source>
</evidence>
<organism evidence="5 6">
    <name type="scientific">Gracilibacillus ureilyticus</name>
    <dbReference type="NCBI Taxonomy" id="531814"/>
    <lineage>
        <taxon>Bacteria</taxon>
        <taxon>Bacillati</taxon>
        <taxon>Bacillota</taxon>
        <taxon>Bacilli</taxon>
        <taxon>Bacillales</taxon>
        <taxon>Bacillaceae</taxon>
        <taxon>Gracilibacillus</taxon>
    </lineage>
</organism>
<dbReference type="Pfam" id="PF12833">
    <property type="entry name" value="HTH_18"/>
    <property type="match status" value="1"/>
</dbReference>
<keyword evidence="6" id="KW-1185">Reference proteome</keyword>
<protein>
    <submittedName>
        <fullName evidence="5">AraC-type DNA-binding protein</fullName>
    </submittedName>
</protein>
<keyword evidence="3" id="KW-0804">Transcription</keyword>
<dbReference type="InterPro" id="IPR018060">
    <property type="entry name" value="HTH_AraC"/>
</dbReference>
<dbReference type="InterPro" id="IPR009057">
    <property type="entry name" value="Homeodomain-like_sf"/>
</dbReference>
<evidence type="ECO:0000256" key="1">
    <source>
        <dbReference type="ARBA" id="ARBA00023015"/>
    </source>
</evidence>
<evidence type="ECO:0000313" key="5">
    <source>
        <dbReference type="EMBL" id="SER90816.1"/>
    </source>
</evidence>
<dbReference type="EMBL" id="FOGL01000012">
    <property type="protein sequence ID" value="SER90816.1"/>
    <property type="molecule type" value="Genomic_DNA"/>
</dbReference>
<evidence type="ECO:0000256" key="2">
    <source>
        <dbReference type="ARBA" id="ARBA00023125"/>
    </source>
</evidence>